<reference evidence="11" key="1">
    <citation type="journal article" date="2010" name="Nat. Biotechnol.">
        <title>Draft genome sequence of the oilseed species Ricinus communis.</title>
        <authorList>
            <person name="Chan A.P."/>
            <person name="Crabtree J."/>
            <person name="Zhao Q."/>
            <person name="Lorenzi H."/>
            <person name="Orvis J."/>
            <person name="Puiu D."/>
            <person name="Melake-Berhan A."/>
            <person name="Jones K.M."/>
            <person name="Redman J."/>
            <person name="Chen G."/>
            <person name="Cahoon E.B."/>
            <person name="Gedil M."/>
            <person name="Stanke M."/>
            <person name="Haas B.J."/>
            <person name="Wortman J.R."/>
            <person name="Fraser-Liggett C.M."/>
            <person name="Ravel J."/>
            <person name="Rabinowicz P.D."/>
        </authorList>
    </citation>
    <scope>NUCLEOTIDE SEQUENCE [LARGE SCALE GENOMIC DNA]</scope>
    <source>
        <strain evidence="11">cv. Hale</strain>
    </source>
</reference>
<comment type="catalytic activity">
    <reaction evidence="2">
        <text>a ribonucleoside 5'-diphosphate + ATP = a ribonucleoside 5'-triphosphate + ADP</text>
        <dbReference type="Rhea" id="RHEA:18113"/>
        <dbReference type="ChEBI" id="CHEBI:30616"/>
        <dbReference type="ChEBI" id="CHEBI:57930"/>
        <dbReference type="ChEBI" id="CHEBI:61557"/>
        <dbReference type="ChEBI" id="CHEBI:456216"/>
        <dbReference type="EC" id="2.7.4.6"/>
    </reaction>
</comment>
<dbReference type="AlphaFoldDB" id="B9RA00"/>
<evidence type="ECO:0000256" key="7">
    <source>
        <dbReference type="ARBA" id="ARBA00022777"/>
    </source>
</evidence>
<keyword evidence="6" id="KW-0808">Transferase</keyword>
<organism evidence="10 11">
    <name type="scientific">Ricinus communis</name>
    <name type="common">Castor bean</name>
    <dbReference type="NCBI Taxonomy" id="3988"/>
    <lineage>
        <taxon>Eukaryota</taxon>
        <taxon>Viridiplantae</taxon>
        <taxon>Streptophyta</taxon>
        <taxon>Embryophyta</taxon>
        <taxon>Tracheophyta</taxon>
        <taxon>Spermatophyta</taxon>
        <taxon>Magnoliopsida</taxon>
        <taxon>eudicotyledons</taxon>
        <taxon>Gunneridae</taxon>
        <taxon>Pentapetalae</taxon>
        <taxon>rosids</taxon>
        <taxon>fabids</taxon>
        <taxon>Malpighiales</taxon>
        <taxon>Euphorbiaceae</taxon>
        <taxon>Acalyphoideae</taxon>
        <taxon>Acalypheae</taxon>
        <taxon>Ricinus</taxon>
    </lineage>
</organism>
<evidence type="ECO:0000256" key="6">
    <source>
        <dbReference type="ARBA" id="ARBA00022679"/>
    </source>
</evidence>
<gene>
    <name evidence="10" type="ORF">RCOM_1502440</name>
</gene>
<dbReference type="PRINTS" id="PR01243">
    <property type="entry name" value="NUCDPKINASE"/>
</dbReference>
<comment type="cofactor">
    <cofactor evidence="3">
        <name>Mg(2+)</name>
        <dbReference type="ChEBI" id="CHEBI:18420"/>
    </cofactor>
</comment>
<protein>
    <recommendedName>
        <fullName evidence="5">nucleoside-diphosphate kinase</fullName>
        <ecNumber evidence="5">2.7.4.6</ecNumber>
    </recommendedName>
</protein>
<dbReference type="PANTHER" id="PTHR11349">
    <property type="entry name" value="NUCLEOSIDE DIPHOSPHATE KINASE"/>
    <property type="match status" value="1"/>
</dbReference>
<keyword evidence="7 10" id="KW-0418">Kinase</keyword>
<dbReference type="InterPro" id="IPR034907">
    <property type="entry name" value="NDK-like_dom"/>
</dbReference>
<dbReference type="GO" id="GO:0006241">
    <property type="term" value="P:CTP biosynthetic process"/>
    <property type="evidence" value="ECO:0007669"/>
    <property type="project" value="InterPro"/>
</dbReference>
<dbReference type="Pfam" id="PF00334">
    <property type="entry name" value="NDK"/>
    <property type="match status" value="1"/>
</dbReference>
<evidence type="ECO:0000256" key="8">
    <source>
        <dbReference type="PROSITE-ProRule" id="PRU00706"/>
    </source>
</evidence>
<name>B9RA00_RICCO</name>
<dbReference type="EC" id="2.7.4.6" evidence="5"/>
<comment type="catalytic activity">
    <reaction evidence="1">
        <text>a 2'-deoxyribonucleoside 5'-diphosphate + ATP = a 2'-deoxyribonucleoside 5'-triphosphate + ADP</text>
        <dbReference type="Rhea" id="RHEA:44640"/>
        <dbReference type="ChEBI" id="CHEBI:30616"/>
        <dbReference type="ChEBI" id="CHEBI:61560"/>
        <dbReference type="ChEBI" id="CHEBI:73316"/>
        <dbReference type="ChEBI" id="CHEBI:456216"/>
        <dbReference type="EC" id="2.7.4.6"/>
    </reaction>
</comment>
<evidence type="ECO:0000256" key="3">
    <source>
        <dbReference type="ARBA" id="ARBA00001946"/>
    </source>
</evidence>
<comment type="similarity">
    <text evidence="4 8">Belongs to the NDK family.</text>
</comment>
<dbReference type="GO" id="GO:0006183">
    <property type="term" value="P:GTP biosynthetic process"/>
    <property type="evidence" value="ECO:0007669"/>
    <property type="project" value="InterPro"/>
</dbReference>
<dbReference type="STRING" id="3988.B9RA00"/>
<proteinExistence type="inferred from homology"/>
<evidence type="ECO:0000313" key="11">
    <source>
        <dbReference type="Proteomes" id="UP000008311"/>
    </source>
</evidence>
<dbReference type="InterPro" id="IPR001564">
    <property type="entry name" value="Nucleoside_diP_kinase"/>
</dbReference>
<evidence type="ECO:0000256" key="1">
    <source>
        <dbReference type="ARBA" id="ARBA00000082"/>
    </source>
</evidence>
<dbReference type="InParanoid" id="B9RA00"/>
<dbReference type="InterPro" id="IPR036850">
    <property type="entry name" value="NDK-like_dom_sf"/>
</dbReference>
<dbReference type="GO" id="GO:0006228">
    <property type="term" value="P:UTP biosynthetic process"/>
    <property type="evidence" value="ECO:0007669"/>
    <property type="project" value="InterPro"/>
</dbReference>
<dbReference type="GO" id="GO:0004550">
    <property type="term" value="F:nucleoside diphosphate kinase activity"/>
    <property type="evidence" value="ECO:0000318"/>
    <property type="project" value="GO_Central"/>
</dbReference>
<evidence type="ECO:0000313" key="10">
    <source>
        <dbReference type="EMBL" id="EEF51627.1"/>
    </source>
</evidence>
<dbReference type="EMBL" id="EQ973773">
    <property type="protein sequence ID" value="EEF51627.1"/>
    <property type="molecule type" value="Genomic_DNA"/>
</dbReference>
<dbReference type="Gene3D" id="3.30.70.141">
    <property type="entry name" value="Nucleoside diphosphate kinase-like domain"/>
    <property type="match status" value="1"/>
</dbReference>
<dbReference type="Proteomes" id="UP000008311">
    <property type="component" value="Unassembled WGS sequence"/>
</dbReference>
<evidence type="ECO:0000259" key="9">
    <source>
        <dbReference type="Pfam" id="PF00334"/>
    </source>
</evidence>
<evidence type="ECO:0000256" key="5">
    <source>
        <dbReference type="ARBA" id="ARBA00012966"/>
    </source>
</evidence>
<evidence type="ECO:0000256" key="4">
    <source>
        <dbReference type="ARBA" id="ARBA00008142"/>
    </source>
</evidence>
<dbReference type="SUPFAM" id="SSF54919">
    <property type="entry name" value="Nucleoside diphosphate kinase, NDK"/>
    <property type="match status" value="1"/>
</dbReference>
<dbReference type="eggNOG" id="KOG0888">
    <property type="taxonomic scope" value="Eukaryota"/>
</dbReference>
<feature type="domain" description="Nucleoside diphosphate kinase-like" evidence="9">
    <location>
        <begin position="17"/>
        <end position="71"/>
    </location>
</feature>
<comment type="caution">
    <text evidence="8">Lacks conserved residue(s) required for the propagation of feature annotation.</text>
</comment>
<evidence type="ECO:0000256" key="2">
    <source>
        <dbReference type="ARBA" id="ARBA00000937"/>
    </source>
</evidence>
<keyword evidence="11" id="KW-1185">Reference proteome</keyword>
<sequence>MEDITNCSGNMHSRCNSILNDSEKIVGATKPSESAPGTIPGDFAVEVERSIIHGSDSVENARKGKALWFPAGTVNWQSSLRSWIYE</sequence>
<dbReference type="PROSITE" id="PS51374">
    <property type="entry name" value="NDPK_LIKE"/>
    <property type="match status" value="1"/>
</dbReference>
<accession>B9RA00</accession>